<gene>
    <name evidence="3" type="ORF">DEJ49_21795</name>
</gene>
<reference evidence="3 4" key="1">
    <citation type="submission" date="2018-05" db="EMBL/GenBank/DDBJ databases">
        <title>Streptomyces venezuelae.</title>
        <authorList>
            <person name="Kim W."/>
            <person name="Lee N."/>
            <person name="Cho B.-K."/>
        </authorList>
    </citation>
    <scope>NUCLEOTIDE SEQUENCE [LARGE SCALE GENOMIC DNA]</scope>
    <source>
        <strain evidence="3 4">ATCC 14585</strain>
    </source>
</reference>
<feature type="domain" description="Barstar (barnase inhibitor)" evidence="2">
    <location>
        <begin position="50"/>
        <end position="135"/>
    </location>
</feature>
<dbReference type="SUPFAM" id="SSF52038">
    <property type="entry name" value="Barstar-related"/>
    <property type="match status" value="1"/>
</dbReference>
<dbReference type="Gene3D" id="3.30.370.10">
    <property type="entry name" value="Barstar-like"/>
    <property type="match status" value="1"/>
</dbReference>
<dbReference type="Proteomes" id="UP000324015">
    <property type="component" value="Chromosome"/>
</dbReference>
<dbReference type="Pfam" id="PF01337">
    <property type="entry name" value="Barstar"/>
    <property type="match status" value="1"/>
</dbReference>
<dbReference type="EMBL" id="CP029191">
    <property type="protein sequence ID" value="QES43270.1"/>
    <property type="molecule type" value="Genomic_DNA"/>
</dbReference>
<dbReference type="AlphaFoldDB" id="A0A5P2CLT0"/>
<proteinExistence type="inferred from homology"/>
<sequence length="144" mass="16082">MAWDAWWSGRPTEPNLWARDGTGAEGRSHWLAIAREHAKQHTPADAPDPTYHLDGRHITDEPAFYRALGEAVHGPGGYAGRSADTLADCLRRTTDTPSPRTLAWHTAHTARTCLGVTPRTDDRTRTFEELLSLLRQMNIEMVLA</sequence>
<dbReference type="InterPro" id="IPR035905">
    <property type="entry name" value="Barstar-like_sf"/>
</dbReference>
<evidence type="ECO:0000313" key="3">
    <source>
        <dbReference type="EMBL" id="QES43270.1"/>
    </source>
</evidence>
<dbReference type="RefSeq" id="WP_150185719.1">
    <property type="nucleotide sequence ID" value="NZ_CP029191.1"/>
</dbReference>
<protein>
    <recommendedName>
        <fullName evidence="2">Barstar (barnase inhibitor) domain-containing protein</fullName>
    </recommendedName>
</protein>
<name>A0A5P2CLT0_STRVZ</name>
<comment type="similarity">
    <text evidence="1">Belongs to the barstar family.</text>
</comment>
<organism evidence="3 4">
    <name type="scientific">Streptomyces venezuelae</name>
    <dbReference type="NCBI Taxonomy" id="54571"/>
    <lineage>
        <taxon>Bacteria</taxon>
        <taxon>Bacillati</taxon>
        <taxon>Actinomycetota</taxon>
        <taxon>Actinomycetes</taxon>
        <taxon>Kitasatosporales</taxon>
        <taxon>Streptomycetaceae</taxon>
        <taxon>Streptomyces</taxon>
    </lineage>
</organism>
<evidence type="ECO:0000313" key="4">
    <source>
        <dbReference type="Proteomes" id="UP000324015"/>
    </source>
</evidence>
<dbReference type="InterPro" id="IPR000468">
    <property type="entry name" value="Barstar"/>
</dbReference>
<evidence type="ECO:0000259" key="2">
    <source>
        <dbReference type="Pfam" id="PF01337"/>
    </source>
</evidence>
<accession>A0A5P2CLT0</accession>
<evidence type="ECO:0000256" key="1">
    <source>
        <dbReference type="ARBA" id="ARBA00006845"/>
    </source>
</evidence>